<comment type="caution">
    <text evidence="2">The sequence shown here is derived from an EMBL/GenBank/DDBJ whole genome shotgun (WGS) entry which is preliminary data.</text>
</comment>
<dbReference type="InterPro" id="IPR016047">
    <property type="entry name" value="M23ase_b-sheet_dom"/>
</dbReference>
<dbReference type="GO" id="GO:0004222">
    <property type="term" value="F:metalloendopeptidase activity"/>
    <property type="evidence" value="ECO:0007669"/>
    <property type="project" value="TreeGrafter"/>
</dbReference>
<reference evidence="2 3" key="1">
    <citation type="submission" date="2018-02" db="EMBL/GenBank/DDBJ databases">
        <title>Draft genome sequences of four Legionella pneumophila clinical strains isolated in Ontario.</title>
        <authorList>
            <person name="Fortuna A."/>
            <person name="Ramnarine R."/>
            <person name="Li A."/>
            <person name="Frantz C."/>
            <person name="Mallo G."/>
        </authorList>
    </citation>
    <scope>NUCLEOTIDE SEQUENCE [LARGE SCALE GENOMIC DNA]</scope>
    <source>
        <strain evidence="2 3">LG61</strain>
    </source>
</reference>
<name>A0A2S6EXC9_LEGPN</name>
<proteinExistence type="predicted"/>
<accession>A0A2S6EXC9</accession>
<evidence type="ECO:0000313" key="3">
    <source>
        <dbReference type="Proteomes" id="UP000239239"/>
    </source>
</evidence>
<dbReference type="InterPro" id="IPR011055">
    <property type="entry name" value="Dup_hybrid_motif"/>
</dbReference>
<dbReference type="Pfam" id="PF01551">
    <property type="entry name" value="Peptidase_M23"/>
    <property type="match status" value="1"/>
</dbReference>
<organism evidence="2 3">
    <name type="scientific">Legionella pneumophila</name>
    <dbReference type="NCBI Taxonomy" id="446"/>
    <lineage>
        <taxon>Bacteria</taxon>
        <taxon>Pseudomonadati</taxon>
        <taxon>Pseudomonadota</taxon>
        <taxon>Gammaproteobacteria</taxon>
        <taxon>Legionellales</taxon>
        <taxon>Legionellaceae</taxon>
        <taxon>Legionella</taxon>
    </lineage>
</organism>
<sequence length="399" mass="45788">MIKLFRFTIFLFLASCLIFARDLQAFPTPSGSNQDKLAYFQLEAETFYSPKPVTIEGNPYLTYEVFLTNVGDYPFSLENVEVLNGRQPRKVLFSYNQEQLRKMIYSFGGHSKNLKLDLTLRPGERGLLFFMVKFDSLGEIPKKLTHRFHLYSSKTQLSEEEIRYSFLAAPTHVKTTQPLVIANPLDGKHWMAINGPSNHSLHRRARVAAHGIVYYPERYAIDFMQFGSDGHIYKENPYKNDNYYSYGANIYSVTDGKVVDVYDGVPDNTPPGRDYPITLSNMAGNYVIIEIAKQQYALYAHLIPHSIKVTKGEFVRKNQLIAKLGNSGNSDAPHLHFHVIDKPSPLIGQGIPYAFEHFSTEEYRFAGDEWESPIVYEGRLTEHHHELVHENALMNFEEK</sequence>
<dbReference type="EMBL" id="PQWY01000016">
    <property type="protein sequence ID" value="PPK29840.1"/>
    <property type="molecule type" value="Genomic_DNA"/>
</dbReference>
<dbReference type="RefSeq" id="WP_027227437.1">
    <property type="nucleotide sequence ID" value="NZ_CP017601.1"/>
</dbReference>
<evidence type="ECO:0000313" key="2">
    <source>
        <dbReference type="EMBL" id="PPK29840.1"/>
    </source>
</evidence>
<protein>
    <submittedName>
        <fullName evidence="2">M23 family peptidase</fullName>
    </submittedName>
</protein>
<evidence type="ECO:0000259" key="1">
    <source>
        <dbReference type="Pfam" id="PF01551"/>
    </source>
</evidence>
<feature type="domain" description="M23ase beta-sheet core" evidence="1">
    <location>
        <begin position="245"/>
        <end position="341"/>
    </location>
</feature>
<dbReference type="SUPFAM" id="SSF51261">
    <property type="entry name" value="Duplicated hybrid motif"/>
    <property type="match status" value="1"/>
</dbReference>
<dbReference type="AlphaFoldDB" id="A0A2S6EXC9"/>
<dbReference type="InterPro" id="IPR050570">
    <property type="entry name" value="Cell_wall_metabolism_enzyme"/>
</dbReference>
<dbReference type="PANTHER" id="PTHR21666">
    <property type="entry name" value="PEPTIDASE-RELATED"/>
    <property type="match status" value="1"/>
</dbReference>
<dbReference type="OrthoDB" id="5489603at2"/>
<dbReference type="CDD" id="cd12797">
    <property type="entry name" value="M23_peptidase"/>
    <property type="match status" value="1"/>
</dbReference>
<dbReference type="Gene3D" id="2.70.70.10">
    <property type="entry name" value="Glucose Permease (Domain IIA)"/>
    <property type="match status" value="1"/>
</dbReference>
<gene>
    <name evidence="2" type="ORF">C3928_12325</name>
</gene>
<dbReference type="Proteomes" id="UP000239239">
    <property type="component" value="Unassembled WGS sequence"/>
</dbReference>
<dbReference type="PANTHER" id="PTHR21666:SF270">
    <property type="entry name" value="MUREIN HYDROLASE ACTIVATOR ENVC"/>
    <property type="match status" value="1"/>
</dbReference>